<dbReference type="AlphaFoldDB" id="A0A7N0SZU6"/>
<keyword evidence="1" id="KW-1133">Transmembrane helix</keyword>
<dbReference type="GO" id="GO:0009535">
    <property type="term" value="C:chloroplast thylakoid membrane"/>
    <property type="evidence" value="ECO:0007669"/>
    <property type="project" value="TreeGrafter"/>
</dbReference>
<evidence type="ECO:0000313" key="2">
    <source>
        <dbReference type="EnsemblPlants" id="Kaladp0016s0078.1.v1.1"/>
    </source>
</evidence>
<sequence>MSTLAMPSFLIHSGITPTRRSSGCRLKPVDQYLGSVASTKLSRNSNNASILQLKTCRQSMAIHASYSEGRRRGNGARIFVGAFVLGGIVAGALSCIYAPKIHNALAGADKEEFMRKLPKFIYDEDKALEKKRKVLADKIAQLNSAIDDVSSQLRTDDEPNGSAVYLKELEAQ</sequence>
<proteinExistence type="predicted"/>
<dbReference type="EnsemblPlants" id="Kaladp0016s0078.1.v1.1">
    <property type="protein sequence ID" value="Kaladp0016s0078.1.v1.1"/>
    <property type="gene ID" value="Kaladp0016s0078.v1.1"/>
</dbReference>
<dbReference type="PANTHER" id="PTHR34048:SF5">
    <property type="entry name" value="INNER MEMBRANE LOCALIZED PROTEIN"/>
    <property type="match status" value="1"/>
</dbReference>
<dbReference type="Gramene" id="Kaladp0016s0078.1.v1.1">
    <property type="protein sequence ID" value="Kaladp0016s0078.1.v1.1"/>
    <property type="gene ID" value="Kaladp0016s0078.v1.1"/>
</dbReference>
<organism evidence="2 3">
    <name type="scientific">Kalanchoe fedtschenkoi</name>
    <name type="common">Lavender scallops</name>
    <name type="synonym">South American air plant</name>
    <dbReference type="NCBI Taxonomy" id="63787"/>
    <lineage>
        <taxon>Eukaryota</taxon>
        <taxon>Viridiplantae</taxon>
        <taxon>Streptophyta</taxon>
        <taxon>Embryophyta</taxon>
        <taxon>Tracheophyta</taxon>
        <taxon>Spermatophyta</taxon>
        <taxon>Magnoliopsida</taxon>
        <taxon>eudicotyledons</taxon>
        <taxon>Gunneridae</taxon>
        <taxon>Pentapetalae</taxon>
        <taxon>Saxifragales</taxon>
        <taxon>Crassulaceae</taxon>
        <taxon>Kalanchoe</taxon>
    </lineage>
</organism>
<feature type="transmembrane region" description="Helical" evidence="1">
    <location>
        <begin position="78"/>
        <end position="99"/>
    </location>
</feature>
<name>A0A7N0SZU6_KALFE</name>
<dbReference type="Proteomes" id="UP000594263">
    <property type="component" value="Unplaced"/>
</dbReference>
<keyword evidence="1" id="KW-0472">Membrane</keyword>
<reference evidence="2" key="1">
    <citation type="submission" date="2021-01" db="UniProtKB">
        <authorList>
            <consortium name="EnsemblPlants"/>
        </authorList>
    </citation>
    <scope>IDENTIFICATION</scope>
</reference>
<dbReference type="PANTHER" id="PTHR34048">
    <property type="entry name" value="LOW-DENSITY RECEPTOR-LIKE PROTEIN"/>
    <property type="match status" value="1"/>
</dbReference>
<evidence type="ECO:0000313" key="3">
    <source>
        <dbReference type="Proteomes" id="UP000594263"/>
    </source>
</evidence>
<dbReference type="OMA" id="MAIHASY"/>
<dbReference type="InterPro" id="IPR040377">
    <property type="entry name" value="Ssl2009-like"/>
</dbReference>
<dbReference type="GO" id="GO:0009706">
    <property type="term" value="C:chloroplast inner membrane"/>
    <property type="evidence" value="ECO:0007669"/>
    <property type="project" value="TreeGrafter"/>
</dbReference>
<accession>A0A7N0SZU6</accession>
<keyword evidence="1" id="KW-0812">Transmembrane</keyword>
<protein>
    <submittedName>
        <fullName evidence="2">Uncharacterized protein</fullName>
    </submittedName>
</protein>
<evidence type="ECO:0000256" key="1">
    <source>
        <dbReference type="SAM" id="Phobius"/>
    </source>
</evidence>
<keyword evidence="3" id="KW-1185">Reference proteome</keyword>